<dbReference type="Pfam" id="PF05947">
    <property type="entry name" value="T6SS_TssF"/>
    <property type="match status" value="1"/>
</dbReference>
<organism evidence="1 2">
    <name type="scientific">Burkholderia ubonensis</name>
    <dbReference type="NCBI Taxonomy" id="101571"/>
    <lineage>
        <taxon>Bacteria</taxon>
        <taxon>Pseudomonadati</taxon>
        <taxon>Pseudomonadota</taxon>
        <taxon>Betaproteobacteria</taxon>
        <taxon>Burkholderiales</taxon>
        <taxon>Burkholderiaceae</taxon>
        <taxon>Burkholderia</taxon>
        <taxon>Burkholderia cepacia complex</taxon>
    </lineage>
</organism>
<comment type="caution">
    <text evidence="1">The sequence shown here is derived from an EMBL/GenBank/DDBJ whole genome shotgun (WGS) entry which is preliminary data.</text>
</comment>
<dbReference type="PANTHER" id="PTHR35370">
    <property type="entry name" value="CYTOPLASMIC PROTEIN-RELATED-RELATED"/>
    <property type="match status" value="1"/>
</dbReference>
<dbReference type="PANTHER" id="PTHR35370:SF1">
    <property type="entry name" value="TYPE VI SECRETION SYSTEM COMPONENT TSSF1"/>
    <property type="match status" value="1"/>
</dbReference>
<dbReference type="NCBIfam" id="TIGR03359">
    <property type="entry name" value="VI_chp_6"/>
    <property type="match status" value="1"/>
</dbReference>
<accession>A0ABD4DV03</accession>
<dbReference type="InterPro" id="IPR010272">
    <property type="entry name" value="T6SS_TssF"/>
</dbReference>
<dbReference type="AlphaFoldDB" id="A0ABD4DV03"/>
<dbReference type="RefSeq" id="WP_059821549.1">
    <property type="nucleotide sequence ID" value="NZ_LOZC01000063.1"/>
</dbReference>
<dbReference type="EMBL" id="LPAD01000100">
    <property type="protein sequence ID" value="KVN76739.1"/>
    <property type="molecule type" value="Genomic_DNA"/>
</dbReference>
<sequence>MNPDLLKYYNQELQYLREMGGEFAAAYPKVAGRLGLESFECADPYVERLLEGFSFLAARVQMKLDAEFPRFTQQLTEIIYPQYLAPTPSMAVVQLEPESGNPALAGGSVVPRHTALHSQLDRYGTTRCEYRTAHELTLWPLCLAEANYFAYSGAIDGMSVRVPGRPQAALRLRFDTSGDARLRSLGLDRLPLYLRGSEGFAERLYEQLTGHVAHAIVVFPDQRATSAIPATRYVALPEKCIEPLGFDDEHALLPLSSRTFRGYRLLHEYFAFPQRFLFAEVSGLRDALRQCDASASSFELVLLLDEHDPELERTVDASNFALYCTPAINLFPRRADRIALSDEQFEYHVVADRTRPIDFEVYAVESVEGYGDGDLEPRRFEPFYRARDTNPGGGAGGAYFQLRREARARSERERRYGARSRYLGSEVSIALVDAQQAPFSGKLRQLGLDLLCTNRDLPLSMPVGVGSTDFTFGAELPATSVRCLSGPSEPRPIFAEGAAAWRFVNLLSLNYLSLVDSDPDSAVRALRELLKLHCAGNDDAGHRQIEALGSLVSRAVTRRLPGGGPISFGRGLELTVTFDEAAFEGAGAFLLGAILQAFFASYVSINHFTETVVRSSTRGEIMRWPARVGLCQIL</sequence>
<gene>
    <name evidence="1" type="ORF">WJ68_25120</name>
</gene>
<dbReference type="Proteomes" id="UP000057910">
    <property type="component" value="Unassembled WGS sequence"/>
</dbReference>
<reference evidence="1 2" key="1">
    <citation type="submission" date="2015-11" db="EMBL/GenBank/DDBJ databases">
        <title>Expanding the genomic diversity of Burkholderia species for the development of highly accurate diagnostics.</title>
        <authorList>
            <person name="Sahl J."/>
            <person name="Keim P."/>
            <person name="Wagner D."/>
        </authorList>
    </citation>
    <scope>NUCLEOTIDE SEQUENCE [LARGE SCALE GENOMIC DNA]</scope>
    <source>
        <strain evidence="1 2">MSMB1585WGS</strain>
    </source>
</reference>
<proteinExistence type="predicted"/>
<protein>
    <submittedName>
        <fullName evidence="1">Type VI secretion system protein ImpG</fullName>
    </submittedName>
</protein>
<name>A0ABD4DV03_9BURK</name>
<evidence type="ECO:0000313" key="2">
    <source>
        <dbReference type="Proteomes" id="UP000057910"/>
    </source>
</evidence>
<evidence type="ECO:0000313" key="1">
    <source>
        <dbReference type="EMBL" id="KVN76739.1"/>
    </source>
</evidence>
<dbReference type="PIRSF" id="PIRSF028304">
    <property type="entry name" value="UCP028304"/>
    <property type="match status" value="1"/>
</dbReference>